<keyword evidence="6 11" id="KW-0418">Kinase</keyword>
<dbReference type="RefSeq" id="WP_066084783.1">
    <property type="nucleotide sequence ID" value="NZ_CP126114.1"/>
</dbReference>
<dbReference type="Proteomes" id="UP001178288">
    <property type="component" value="Chromosome"/>
</dbReference>
<sequence length="499" mass="56804">MKIHKGNLFIYLVIVIIPAFLLGLYYFYDILKENDNGRKKEALWVASIYQKNWDQFISETMTSLEILSFSVKENLNAPEKVEPLLNQVNQNDPRYGGLYFLNDKGKLAAGTVSLRNEAEADFSNLLFIQDVIKTKDTIISGQEEILRNNQRIIGLAKPVLDGKENLKAILVADLRIDYMRNLIKVLTPETKLYVVNGEKKTILEMNVSENDWNDDTHWVTTTLDRLPWSIKVKMADRDLKGIGKNFAQVLFIILVVLHVLFLLIEYILLKRHTVNERKQNELQKLELVGTLAASTAHEIRNPLTGVKGLIQLLGEKYTAPEDRYYFEVINSELKRINEIVSEFLILGKPTAQMTEDVNITKTLHELKPLIISEANSHNVECFWHLPDEPVIVKCVKDQIKQVLLNLTKNAFESFESAGALEIKLDHFADFCRLEINDNGIGMSKEVLDKIFHPFYTSKETGTGLGLVICKRIIISFGGTIQIDSKETIGTTVTITLPLK</sequence>
<dbReference type="InterPro" id="IPR004358">
    <property type="entry name" value="Sig_transdc_His_kin-like_C"/>
</dbReference>
<evidence type="ECO:0000256" key="9">
    <source>
        <dbReference type="SAM" id="Phobius"/>
    </source>
</evidence>
<evidence type="ECO:0000256" key="3">
    <source>
        <dbReference type="ARBA" id="ARBA00022553"/>
    </source>
</evidence>
<dbReference type="Gene3D" id="1.10.287.130">
    <property type="match status" value="1"/>
</dbReference>
<evidence type="ECO:0000256" key="4">
    <source>
        <dbReference type="ARBA" id="ARBA00022679"/>
    </source>
</evidence>
<evidence type="ECO:0000256" key="7">
    <source>
        <dbReference type="ARBA" id="ARBA00022840"/>
    </source>
</evidence>
<dbReference type="AlphaFoldDB" id="A0AA95MPI4"/>
<dbReference type="CDD" id="cd18773">
    <property type="entry name" value="PDC1_HK_sensor"/>
    <property type="match status" value="1"/>
</dbReference>
<feature type="transmembrane region" description="Helical" evidence="9">
    <location>
        <begin position="246"/>
        <end position="269"/>
    </location>
</feature>
<evidence type="ECO:0000256" key="1">
    <source>
        <dbReference type="ARBA" id="ARBA00000085"/>
    </source>
</evidence>
<dbReference type="EMBL" id="CP126114">
    <property type="protein sequence ID" value="WHY87889.1"/>
    <property type="molecule type" value="Genomic_DNA"/>
</dbReference>
<evidence type="ECO:0000256" key="8">
    <source>
        <dbReference type="ARBA" id="ARBA00023012"/>
    </source>
</evidence>
<dbReference type="InterPro" id="IPR003661">
    <property type="entry name" value="HisK_dim/P_dom"/>
</dbReference>
<dbReference type="CDD" id="cd00082">
    <property type="entry name" value="HisKA"/>
    <property type="match status" value="1"/>
</dbReference>
<dbReference type="GO" id="GO:0005524">
    <property type="term" value="F:ATP binding"/>
    <property type="evidence" value="ECO:0007669"/>
    <property type="project" value="UniProtKB-KW"/>
</dbReference>
<protein>
    <recommendedName>
        <fullName evidence="2">histidine kinase</fullName>
        <ecNumber evidence="2">2.7.13.3</ecNumber>
    </recommendedName>
</protein>
<keyword evidence="9" id="KW-0812">Transmembrane</keyword>
<keyword evidence="3" id="KW-0597">Phosphoprotein</keyword>
<proteinExistence type="predicted"/>
<keyword evidence="12" id="KW-1185">Reference proteome</keyword>
<dbReference type="EC" id="2.7.13.3" evidence="2"/>
<dbReference type="PANTHER" id="PTHR43065:SF10">
    <property type="entry name" value="PEROXIDE STRESS-ACTIVATED HISTIDINE KINASE MAK3"/>
    <property type="match status" value="1"/>
</dbReference>
<dbReference type="PROSITE" id="PS50109">
    <property type="entry name" value="HIS_KIN"/>
    <property type="match status" value="1"/>
</dbReference>
<evidence type="ECO:0000256" key="5">
    <source>
        <dbReference type="ARBA" id="ARBA00022741"/>
    </source>
</evidence>
<dbReference type="GO" id="GO:0000155">
    <property type="term" value="F:phosphorelay sensor kinase activity"/>
    <property type="evidence" value="ECO:0007669"/>
    <property type="project" value="InterPro"/>
</dbReference>
<dbReference type="Pfam" id="PF02518">
    <property type="entry name" value="HATPase_c"/>
    <property type="match status" value="1"/>
</dbReference>
<reference evidence="11" key="1">
    <citation type="submission" date="2023-05" db="EMBL/GenBank/DDBJ databases">
        <title>Comparative genomics of Bacillaceae isolates and their secondary metabolite potential.</title>
        <authorList>
            <person name="Song L."/>
            <person name="Nielsen L.J."/>
            <person name="Mohite O."/>
            <person name="Xu X."/>
            <person name="Weber T."/>
            <person name="Kovacs A.T."/>
        </authorList>
    </citation>
    <scope>NUCLEOTIDE SEQUENCE</scope>
    <source>
        <strain evidence="11">XLM17</strain>
    </source>
</reference>
<evidence type="ECO:0000256" key="2">
    <source>
        <dbReference type="ARBA" id="ARBA00012438"/>
    </source>
</evidence>
<keyword evidence="7" id="KW-0067">ATP-binding</keyword>
<name>A0AA95MPI4_9BACI</name>
<keyword evidence="9" id="KW-1133">Transmembrane helix</keyword>
<evidence type="ECO:0000259" key="10">
    <source>
        <dbReference type="PROSITE" id="PS50109"/>
    </source>
</evidence>
<dbReference type="Gene3D" id="3.30.565.10">
    <property type="entry name" value="Histidine kinase-like ATPase, C-terminal domain"/>
    <property type="match status" value="1"/>
</dbReference>
<feature type="domain" description="Histidine kinase" evidence="10">
    <location>
        <begin position="294"/>
        <end position="499"/>
    </location>
</feature>
<keyword evidence="8" id="KW-0902">Two-component regulatory system</keyword>
<gene>
    <name evidence="11" type="ORF">QNH39_08665</name>
</gene>
<keyword evidence="9" id="KW-0472">Membrane</keyword>
<dbReference type="Pfam" id="PF00512">
    <property type="entry name" value="HisKA"/>
    <property type="match status" value="1"/>
</dbReference>
<dbReference type="SUPFAM" id="SSF47384">
    <property type="entry name" value="Homodimeric domain of signal transducing histidine kinase"/>
    <property type="match status" value="1"/>
</dbReference>
<evidence type="ECO:0000313" key="11">
    <source>
        <dbReference type="EMBL" id="WHY87889.1"/>
    </source>
</evidence>
<dbReference type="Gene3D" id="3.30.450.20">
    <property type="entry name" value="PAS domain"/>
    <property type="match status" value="2"/>
</dbReference>
<keyword evidence="5" id="KW-0547">Nucleotide-binding</keyword>
<dbReference type="CDD" id="cd00075">
    <property type="entry name" value="HATPase"/>
    <property type="match status" value="1"/>
</dbReference>
<dbReference type="InterPro" id="IPR003594">
    <property type="entry name" value="HATPase_dom"/>
</dbReference>
<dbReference type="PRINTS" id="PR00344">
    <property type="entry name" value="BCTRLSENSOR"/>
</dbReference>
<dbReference type="KEGG" id="nnv:QNH39_08665"/>
<comment type="catalytic activity">
    <reaction evidence="1">
        <text>ATP + protein L-histidine = ADP + protein N-phospho-L-histidine.</text>
        <dbReference type="EC" id="2.7.13.3"/>
    </reaction>
</comment>
<evidence type="ECO:0000256" key="6">
    <source>
        <dbReference type="ARBA" id="ARBA00022777"/>
    </source>
</evidence>
<dbReference type="SUPFAM" id="SSF55874">
    <property type="entry name" value="ATPase domain of HSP90 chaperone/DNA topoisomerase II/histidine kinase"/>
    <property type="match status" value="1"/>
</dbReference>
<feature type="transmembrane region" description="Helical" evidence="9">
    <location>
        <begin position="7"/>
        <end position="28"/>
    </location>
</feature>
<keyword evidence="4" id="KW-0808">Transferase</keyword>
<dbReference type="PANTHER" id="PTHR43065">
    <property type="entry name" value="SENSOR HISTIDINE KINASE"/>
    <property type="match status" value="1"/>
</dbReference>
<dbReference type="SMART" id="SM00387">
    <property type="entry name" value="HATPase_c"/>
    <property type="match status" value="1"/>
</dbReference>
<dbReference type="InterPro" id="IPR005467">
    <property type="entry name" value="His_kinase_dom"/>
</dbReference>
<dbReference type="SMART" id="SM00388">
    <property type="entry name" value="HisKA"/>
    <property type="match status" value="1"/>
</dbReference>
<dbReference type="InterPro" id="IPR036890">
    <property type="entry name" value="HATPase_C_sf"/>
</dbReference>
<dbReference type="InterPro" id="IPR036097">
    <property type="entry name" value="HisK_dim/P_sf"/>
</dbReference>
<accession>A0AA95MPI4</accession>
<organism evidence="11 12">
    <name type="scientific">Neobacillus novalis</name>
    <dbReference type="NCBI Taxonomy" id="220687"/>
    <lineage>
        <taxon>Bacteria</taxon>
        <taxon>Bacillati</taxon>
        <taxon>Bacillota</taxon>
        <taxon>Bacilli</taxon>
        <taxon>Bacillales</taxon>
        <taxon>Bacillaceae</taxon>
        <taxon>Neobacillus</taxon>
    </lineage>
</organism>
<evidence type="ECO:0000313" key="12">
    <source>
        <dbReference type="Proteomes" id="UP001178288"/>
    </source>
</evidence>